<accession>A0AB34JRE5</accession>
<feature type="compositionally biased region" description="Basic and acidic residues" evidence="6">
    <location>
        <begin position="509"/>
        <end position="529"/>
    </location>
</feature>
<dbReference type="GO" id="GO:0005524">
    <property type="term" value="F:ATP binding"/>
    <property type="evidence" value="ECO:0007669"/>
    <property type="project" value="UniProtKB-KW"/>
</dbReference>
<name>A0AB34JRE5_PRYPA</name>
<feature type="region of interest" description="Disordered" evidence="6">
    <location>
        <begin position="495"/>
        <end position="531"/>
    </location>
</feature>
<reference evidence="8 9" key="1">
    <citation type="journal article" date="2024" name="Science">
        <title>Giant polyketide synthase enzymes in the biosynthesis of giant marine polyether toxins.</title>
        <authorList>
            <person name="Fallon T.R."/>
            <person name="Shende V.V."/>
            <person name="Wierzbicki I.H."/>
            <person name="Pendleton A.L."/>
            <person name="Watervoot N.F."/>
            <person name="Auber R.P."/>
            <person name="Gonzalez D.J."/>
            <person name="Wisecaver J.H."/>
            <person name="Moore B.S."/>
        </authorList>
    </citation>
    <scope>NUCLEOTIDE SEQUENCE [LARGE SCALE GENOMIC DNA]</scope>
    <source>
        <strain evidence="8 9">12B1</strain>
    </source>
</reference>
<dbReference type="Pfam" id="PF00454">
    <property type="entry name" value="PI3_PI4_kinase"/>
    <property type="match status" value="1"/>
</dbReference>
<sequence length="612" mass="67732">MPGEERSADAVLLGRAPRQSGKVRIAIAPLELQLSMRYHNTILEVKQRVQEQCHAKLNWMRLFAHSTELLNGQRLIELIPSSKASHKAGGRPSSTIKLVLKIQNPHDFTEAYYISAWGAEEAASVGNDGQRLLDSIQHGLELGFAPQLVWDGTGGTYLMRDARRQPVAAFKPRDEETFAPNNPRGLQGKFGQPGLNPHVLSGESHLREVLAHKLDWDGFAGVPLTLQAEAMHPAFHVASLRPLSRYGTKVGSLQEWVPYDDVAANRGAATFPKQEVHKIAILDMRLLNTDRNDANILVRASISKRDSHSFGTESSPESSATRGCEEGLEAGDHAVVKGRASAEEHPAGDEGEEEEERMSVDTPAKAMVQLIPIDHGGCLPTRPEVVWYNWCWLEWPQMKEPIDADTARYIASLDPAKDAKVLSDFGIPSAAIRASTCSTILLQRGVAAGLSLYDIALIMCRGDEEVPSEFEQLWEQVERLVHIAAHNHRLIGSDRNMLHASRTNSHPARTPERTSLNEDSEAHSPDFTRRSLPVSPPPCVCIKRIQSAATLELKPEHEHLSTRSAQDPLADLEASFYMYYGRLLADLLKRVVVRKRVGLTCGPRPERSSSDN</sequence>
<dbReference type="Proteomes" id="UP001515480">
    <property type="component" value="Unassembled WGS sequence"/>
</dbReference>
<evidence type="ECO:0000256" key="1">
    <source>
        <dbReference type="ARBA" id="ARBA00008941"/>
    </source>
</evidence>
<dbReference type="PANTHER" id="PTHR45800">
    <property type="entry name" value="PHOSPHATIDYLINOSITOL 4-KINASE GAMMA"/>
    <property type="match status" value="1"/>
</dbReference>
<dbReference type="InterPro" id="IPR000403">
    <property type="entry name" value="PI3/4_kinase_cat_dom"/>
</dbReference>
<evidence type="ECO:0000256" key="3">
    <source>
        <dbReference type="ARBA" id="ARBA00022741"/>
    </source>
</evidence>
<keyword evidence="3" id="KW-0547">Nucleotide-binding</keyword>
<dbReference type="PANTHER" id="PTHR45800:SF11">
    <property type="entry name" value="PHOSPHATIDYLINOSITOL 3-KINASE-RELATED PROTEIN KINASE"/>
    <property type="match status" value="1"/>
</dbReference>
<feature type="domain" description="PI3K/PI4K catalytic" evidence="7">
    <location>
        <begin position="153"/>
        <end position="453"/>
    </location>
</feature>
<evidence type="ECO:0000313" key="9">
    <source>
        <dbReference type="Proteomes" id="UP001515480"/>
    </source>
</evidence>
<evidence type="ECO:0000256" key="4">
    <source>
        <dbReference type="ARBA" id="ARBA00022777"/>
    </source>
</evidence>
<comment type="similarity">
    <text evidence="1">Belongs to the PI3/PI4-kinase family. Type II PI4K subfamily.</text>
</comment>
<dbReference type="InterPro" id="IPR044571">
    <property type="entry name" value="P4KG1-8"/>
</dbReference>
<protein>
    <recommendedName>
        <fullName evidence="7">PI3K/PI4K catalytic domain-containing protein</fullName>
    </recommendedName>
</protein>
<evidence type="ECO:0000256" key="6">
    <source>
        <dbReference type="SAM" id="MobiDB-lite"/>
    </source>
</evidence>
<keyword evidence="2" id="KW-0808">Transferase</keyword>
<keyword evidence="9" id="KW-1185">Reference proteome</keyword>
<proteinExistence type="inferred from homology"/>
<dbReference type="EMBL" id="JBGBPQ010000005">
    <property type="protein sequence ID" value="KAL1524699.1"/>
    <property type="molecule type" value="Genomic_DNA"/>
</dbReference>
<comment type="caution">
    <text evidence="8">The sequence shown here is derived from an EMBL/GenBank/DDBJ whole genome shotgun (WGS) entry which is preliminary data.</text>
</comment>
<gene>
    <name evidence="8" type="ORF">AB1Y20_019584</name>
</gene>
<evidence type="ECO:0000259" key="7">
    <source>
        <dbReference type="Pfam" id="PF00454"/>
    </source>
</evidence>
<dbReference type="AlphaFoldDB" id="A0AB34JRE5"/>
<keyword evidence="5" id="KW-0067">ATP-binding</keyword>
<dbReference type="GO" id="GO:0016301">
    <property type="term" value="F:kinase activity"/>
    <property type="evidence" value="ECO:0007669"/>
    <property type="project" value="UniProtKB-KW"/>
</dbReference>
<evidence type="ECO:0000313" key="8">
    <source>
        <dbReference type="EMBL" id="KAL1524699.1"/>
    </source>
</evidence>
<evidence type="ECO:0000256" key="2">
    <source>
        <dbReference type="ARBA" id="ARBA00022679"/>
    </source>
</evidence>
<keyword evidence="4" id="KW-0418">Kinase</keyword>
<organism evidence="8 9">
    <name type="scientific">Prymnesium parvum</name>
    <name type="common">Toxic golden alga</name>
    <dbReference type="NCBI Taxonomy" id="97485"/>
    <lineage>
        <taxon>Eukaryota</taxon>
        <taxon>Haptista</taxon>
        <taxon>Haptophyta</taxon>
        <taxon>Prymnesiophyceae</taxon>
        <taxon>Prymnesiales</taxon>
        <taxon>Prymnesiaceae</taxon>
        <taxon>Prymnesium</taxon>
    </lineage>
</organism>
<evidence type="ECO:0000256" key="5">
    <source>
        <dbReference type="ARBA" id="ARBA00022840"/>
    </source>
</evidence>